<evidence type="ECO:0000256" key="2">
    <source>
        <dbReference type="ARBA" id="ARBA00022475"/>
    </source>
</evidence>
<dbReference type="OrthoDB" id="9789113at2"/>
<feature type="transmembrane region" description="Helical" evidence="7">
    <location>
        <begin position="28"/>
        <end position="53"/>
    </location>
</feature>
<keyword evidence="6 7" id="KW-0472">Membrane</keyword>
<feature type="transmembrane region" description="Helical" evidence="7">
    <location>
        <begin position="155"/>
        <end position="175"/>
    </location>
</feature>
<gene>
    <name evidence="9" type="ORF">BK123_07920</name>
</gene>
<dbReference type="Pfam" id="PF01569">
    <property type="entry name" value="PAP2"/>
    <property type="match status" value="1"/>
</dbReference>
<dbReference type="Gene3D" id="1.20.144.10">
    <property type="entry name" value="Phosphatidic acid phosphatase type 2/haloperoxidase"/>
    <property type="match status" value="1"/>
</dbReference>
<evidence type="ECO:0000256" key="4">
    <source>
        <dbReference type="ARBA" id="ARBA00022801"/>
    </source>
</evidence>
<dbReference type="PANTHER" id="PTHR14969">
    <property type="entry name" value="SPHINGOSINE-1-PHOSPHATE PHOSPHOHYDROLASE"/>
    <property type="match status" value="1"/>
</dbReference>
<sequence>MIERLRRFDHRVFVWCNQTISNRAFDRLFGGITHLGGATFTILSALLIAWAAFEAWDITAYQSAIALTISHLIVVLIKKIVRRDRPFRVLEQVKIGNFPLKDYSFPSGHTTAIFAVITPLLFLVSPLPTILLIILAALVGLSRIYWGYHYPTDCLAGSLIGFGSGWLVVYLMHVIGIT</sequence>
<feature type="transmembrane region" description="Helical" evidence="7">
    <location>
        <begin position="59"/>
        <end position="81"/>
    </location>
</feature>
<protein>
    <submittedName>
        <fullName evidence="9">Phosphatase PAP2 family protein</fullName>
    </submittedName>
</protein>
<dbReference type="PANTHER" id="PTHR14969:SF62">
    <property type="entry name" value="DECAPRENYLPHOSPHORYL-5-PHOSPHORIBOSE PHOSPHATASE RV3807C-RELATED"/>
    <property type="match status" value="1"/>
</dbReference>
<proteinExistence type="predicted"/>
<dbReference type="SUPFAM" id="SSF48317">
    <property type="entry name" value="Acid phosphatase/Vanadium-dependent haloperoxidase"/>
    <property type="match status" value="1"/>
</dbReference>
<name>A0A1R1B6C0_PAELA</name>
<dbReference type="InterPro" id="IPR000326">
    <property type="entry name" value="PAP2/HPO"/>
</dbReference>
<feature type="domain" description="Phosphatidic acid phosphatase type 2/haloperoxidase" evidence="8">
    <location>
        <begin position="61"/>
        <end position="169"/>
    </location>
</feature>
<dbReference type="InterPro" id="IPR036938">
    <property type="entry name" value="PAP2/HPO_sf"/>
</dbReference>
<keyword evidence="3 7" id="KW-0812">Transmembrane</keyword>
<dbReference type="GO" id="GO:0005886">
    <property type="term" value="C:plasma membrane"/>
    <property type="evidence" value="ECO:0007669"/>
    <property type="project" value="UniProtKB-SubCell"/>
</dbReference>
<evidence type="ECO:0000313" key="10">
    <source>
        <dbReference type="Proteomes" id="UP000187074"/>
    </source>
</evidence>
<comment type="subcellular location">
    <subcellularLocation>
        <location evidence="1">Cell membrane</location>
        <topology evidence="1">Multi-pass membrane protein</topology>
    </subcellularLocation>
</comment>
<evidence type="ECO:0000256" key="5">
    <source>
        <dbReference type="ARBA" id="ARBA00022989"/>
    </source>
</evidence>
<dbReference type="RefSeq" id="WP_076321829.1">
    <property type="nucleotide sequence ID" value="NZ_BOSB01000001.1"/>
</dbReference>
<dbReference type="AlphaFoldDB" id="A0A1R1B6C0"/>
<keyword evidence="5 7" id="KW-1133">Transmembrane helix</keyword>
<comment type="caution">
    <text evidence="9">The sequence shown here is derived from an EMBL/GenBank/DDBJ whole genome shotgun (WGS) entry which is preliminary data.</text>
</comment>
<evidence type="ECO:0000259" key="8">
    <source>
        <dbReference type="SMART" id="SM00014"/>
    </source>
</evidence>
<evidence type="ECO:0000256" key="6">
    <source>
        <dbReference type="ARBA" id="ARBA00023136"/>
    </source>
</evidence>
<evidence type="ECO:0000313" key="9">
    <source>
        <dbReference type="EMBL" id="OME95010.1"/>
    </source>
</evidence>
<keyword evidence="4" id="KW-0378">Hydrolase</keyword>
<dbReference type="STRING" id="1401.BK123_07920"/>
<evidence type="ECO:0000256" key="1">
    <source>
        <dbReference type="ARBA" id="ARBA00004651"/>
    </source>
</evidence>
<reference evidence="9 10" key="1">
    <citation type="submission" date="2016-11" db="EMBL/GenBank/DDBJ databases">
        <title>Paenibacillus species isolates.</title>
        <authorList>
            <person name="Beno S.M."/>
        </authorList>
    </citation>
    <scope>NUCLEOTIDE SEQUENCE [LARGE SCALE GENOMIC DNA]</scope>
    <source>
        <strain evidence="9 10">FSL F4-0100</strain>
    </source>
</reference>
<accession>A0A1R1B6C0</accession>
<dbReference type="GO" id="GO:0016787">
    <property type="term" value="F:hydrolase activity"/>
    <property type="evidence" value="ECO:0007669"/>
    <property type="project" value="UniProtKB-KW"/>
</dbReference>
<dbReference type="Proteomes" id="UP000187074">
    <property type="component" value="Unassembled WGS sequence"/>
</dbReference>
<evidence type="ECO:0000256" key="7">
    <source>
        <dbReference type="SAM" id="Phobius"/>
    </source>
</evidence>
<dbReference type="SMART" id="SM00014">
    <property type="entry name" value="acidPPc"/>
    <property type="match status" value="1"/>
</dbReference>
<dbReference type="EMBL" id="MRTF01000002">
    <property type="protein sequence ID" value="OME95010.1"/>
    <property type="molecule type" value="Genomic_DNA"/>
</dbReference>
<feature type="transmembrane region" description="Helical" evidence="7">
    <location>
        <begin position="102"/>
        <end position="124"/>
    </location>
</feature>
<keyword evidence="2" id="KW-1003">Cell membrane</keyword>
<evidence type="ECO:0000256" key="3">
    <source>
        <dbReference type="ARBA" id="ARBA00022692"/>
    </source>
</evidence>
<organism evidence="9 10">
    <name type="scientific">Paenibacillus lautus</name>
    <name type="common">Bacillus lautus</name>
    <dbReference type="NCBI Taxonomy" id="1401"/>
    <lineage>
        <taxon>Bacteria</taxon>
        <taxon>Bacillati</taxon>
        <taxon>Bacillota</taxon>
        <taxon>Bacilli</taxon>
        <taxon>Bacillales</taxon>
        <taxon>Paenibacillaceae</taxon>
        <taxon>Paenibacillus</taxon>
    </lineage>
</organism>